<keyword evidence="2" id="KW-0812">Transmembrane</keyword>
<dbReference type="Pfam" id="PF20237">
    <property type="entry name" value="DUF6594"/>
    <property type="match status" value="1"/>
</dbReference>
<dbReference type="EMBL" id="JAADYS010001929">
    <property type="protein sequence ID" value="KAF4460486.1"/>
    <property type="molecule type" value="Genomic_DNA"/>
</dbReference>
<feature type="compositionally biased region" description="Basic and acidic residues" evidence="1">
    <location>
        <begin position="56"/>
        <end position="70"/>
    </location>
</feature>
<feature type="domain" description="DUF6594" evidence="3">
    <location>
        <begin position="110"/>
        <end position="298"/>
    </location>
</feature>
<accession>A0A8H4P8V2</accession>
<evidence type="ECO:0000256" key="1">
    <source>
        <dbReference type="SAM" id="MobiDB-lite"/>
    </source>
</evidence>
<dbReference type="InterPro" id="IPR046529">
    <property type="entry name" value="DUF6594"/>
</dbReference>
<dbReference type="Proteomes" id="UP000554235">
    <property type="component" value="Unassembled WGS sequence"/>
</dbReference>
<evidence type="ECO:0000313" key="5">
    <source>
        <dbReference type="Proteomes" id="UP000554235"/>
    </source>
</evidence>
<gene>
    <name evidence="4" type="ORF">FALBO_12734</name>
</gene>
<keyword evidence="2" id="KW-1133">Transmembrane helix</keyword>
<dbReference type="OrthoDB" id="5079013at2759"/>
<evidence type="ECO:0000313" key="4">
    <source>
        <dbReference type="EMBL" id="KAF4460486.1"/>
    </source>
</evidence>
<dbReference type="AlphaFoldDB" id="A0A8H4P8V2"/>
<feature type="transmembrane region" description="Helical" evidence="2">
    <location>
        <begin position="263"/>
        <end position="281"/>
    </location>
</feature>
<evidence type="ECO:0000256" key="2">
    <source>
        <dbReference type="SAM" id="Phobius"/>
    </source>
</evidence>
<name>A0A8H4P8V2_9HYPO</name>
<protein>
    <recommendedName>
        <fullName evidence="3">DUF6594 domain-containing protein</fullName>
    </recommendedName>
</protein>
<keyword evidence="5" id="KW-1185">Reference proteome</keyword>
<organism evidence="4 5">
    <name type="scientific">Fusarium albosuccineum</name>
    <dbReference type="NCBI Taxonomy" id="1237068"/>
    <lineage>
        <taxon>Eukaryota</taxon>
        <taxon>Fungi</taxon>
        <taxon>Dikarya</taxon>
        <taxon>Ascomycota</taxon>
        <taxon>Pezizomycotina</taxon>
        <taxon>Sordariomycetes</taxon>
        <taxon>Hypocreomycetidae</taxon>
        <taxon>Hypocreales</taxon>
        <taxon>Nectriaceae</taxon>
        <taxon>Fusarium</taxon>
        <taxon>Fusarium decemcellulare species complex</taxon>
    </lineage>
</organism>
<feature type="region of interest" description="Disordered" evidence="1">
    <location>
        <begin position="50"/>
        <end position="78"/>
    </location>
</feature>
<reference evidence="4 5" key="1">
    <citation type="submission" date="2020-01" db="EMBL/GenBank/DDBJ databases">
        <title>Identification and distribution of gene clusters putatively required for synthesis of sphingolipid metabolism inhibitors in phylogenetically diverse species of the filamentous fungus Fusarium.</title>
        <authorList>
            <person name="Kim H.-S."/>
            <person name="Busman M."/>
            <person name="Brown D.W."/>
            <person name="Divon H."/>
            <person name="Uhlig S."/>
            <person name="Proctor R.H."/>
        </authorList>
    </citation>
    <scope>NUCLEOTIDE SEQUENCE [LARGE SCALE GENOMIC DNA]</scope>
    <source>
        <strain evidence="4 5">NRRL 20459</strain>
    </source>
</reference>
<proteinExistence type="predicted"/>
<evidence type="ECO:0000259" key="3">
    <source>
        <dbReference type="Pfam" id="PF20237"/>
    </source>
</evidence>
<feature type="transmembrane region" description="Helical" evidence="2">
    <location>
        <begin position="228"/>
        <end position="251"/>
    </location>
</feature>
<sequence>MSSLESTEGSSQDITLQQIWAEGAPTHGPSMTLGIRARCASDWPIQLTIFSPSDPESQRKPRRVKNERLRFSQQQQRDPRHLVAPRCLDAAARCIIYGAKSVVRARRQVEEAIQAGEDDEELTEELCRKYDQYSQRMFYTNHLLKMDQPNSYFLRNLRAAARAILDDDDGIYLNEPAYDWASLAEPDTISQLIMLVPYSRFGRWIFRPFLDKEEQIEGNTMLHYHETVLWFGIFAILSCILGVFACAPVVIQSLRVRSAPEEVITYLVFTIVFGWMIQPLFKGFEKLLLVCLAYAALMATVMQQKK</sequence>
<keyword evidence="2" id="KW-0472">Membrane</keyword>
<comment type="caution">
    <text evidence="4">The sequence shown here is derived from an EMBL/GenBank/DDBJ whole genome shotgun (WGS) entry which is preliminary data.</text>
</comment>